<comment type="caution">
    <text evidence="7">The sequence shown here is derived from an EMBL/GenBank/DDBJ whole genome shotgun (WGS) entry which is preliminary data.</text>
</comment>
<proteinExistence type="predicted"/>
<sequence>MAALDQHGHGHGGEPALPENHPPHQEPHFDAIAQGQAQEHPPHHHEHLPLLLDGTSNNADSPRTDKVEPIQDRTLPPLDELKETTVNSGDEDARALGTFGYDAPEYAMSGKLNAKSALLHSLGVVLQKLLADHALSSGQQSLFSRAFPKHRHCLDEKLGAVAIEIQFYILK</sequence>
<name>A0A444YCH8_ARAHY</name>
<keyword evidence="1" id="KW-0597">Phosphoprotein</keyword>
<evidence type="ECO:0000256" key="6">
    <source>
        <dbReference type="SAM" id="MobiDB-lite"/>
    </source>
</evidence>
<organism evidence="7 8">
    <name type="scientific">Arachis hypogaea</name>
    <name type="common">Peanut</name>
    <dbReference type="NCBI Taxonomy" id="3818"/>
    <lineage>
        <taxon>Eukaryota</taxon>
        <taxon>Viridiplantae</taxon>
        <taxon>Streptophyta</taxon>
        <taxon>Embryophyta</taxon>
        <taxon>Tracheophyta</taxon>
        <taxon>Spermatophyta</taxon>
        <taxon>Magnoliopsida</taxon>
        <taxon>eudicotyledons</taxon>
        <taxon>Gunneridae</taxon>
        <taxon>Pentapetalae</taxon>
        <taxon>rosids</taxon>
        <taxon>fabids</taxon>
        <taxon>Fabales</taxon>
        <taxon>Fabaceae</taxon>
        <taxon>Papilionoideae</taxon>
        <taxon>50 kb inversion clade</taxon>
        <taxon>dalbergioids sensu lato</taxon>
        <taxon>Dalbergieae</taxon>
        <taxon>Pterocarpus clade</taxon>
        <taxon>Arachis</taxon>
    </lineage>
</organism>
<dbReference type="InterPro" id="IPR052101">
    <property type="entry name" value="Plant_StressResp_Kinase"/>
</dbReference>
<evidence type="ECO:0000256" key="3">
    <source>
        <dbReference type="ARBA" id="ARBA00022741"/>
    </source>
</evidence>
<feature type="region of interest" description="Disordered" evidence="6">
    <location>
        <begin position="1"/>
        <end position="77"/>
    </location>
</feature>
<accession>A0A444YCH8</accession>
<keyword evidence="2" id="KW-0808">Transferase</keyword>
<dbReference type="PANTHER" id="PTHR47983:SF3">
    <property type="entry name" value="OS05G0135800 PROTEIN"/>
    <property type="match status" value="1"/>
</dbReference>
<keyword evidence="8" id="KW-1185">Reference proteome</keyword>
<evidence type="ECO:0000256" key="4">
    <source>
        <dbReference type="ARBA" id="ARBA00022777"/>
    </source>
</evidence>
<dbReference type="EMBL" id="SDMP01000017">
    <property type="protein sequence ID" value="RYQ99630.1"/>
    <property type="molecule type" value="Genomic_DNA"/>
</dbReference>
<evidence type="ECO:0000256" key="2">
    <source>
        <dbReference type="ARBA" id="ARBA00022679"/>
    </source>
</evidence>
<dbReference type="Proteomes" id="UP000289738">
    <property type="component" value="Chromosome B07"/>
</dbReference>
<evidence type="ECO:0008006" key="9">
    <source>
        <dbReference type="Google" id="ProtNLM"/>
    </source>
</evidence>
<feature type="compositionally biased region" description="Basic and acidic residues" evidence="6">
    <location>
        <begin position="62"/>
        <end position="71"/>
    </location>
</feature>
<protein>
    <recommendedName>
        <fullName evidence="9">Protein kinase domain-containing protein</fullName>
    </recommendedName>
</protein>
<evidence type="ECO:0000256" key="5">
    <source>
        <dbReference type="ARBA" id="ARBA00022840"/>
    </source>
</evidence>
<dbReference type="STRING" id="3818.A0A444YCH8"/>
<feature type="compositionally biased region" description="Basic and acidic residues" evidence="6">
    <location>
        <begin position="1"/>
        <end position="12"/>
    </location>
</feature>
<keyword evidence="4" id="KW-0418">Kinase</keyword>
<gene>
    <name evidence="7" type="ORF">Ahy_B07g087590</name>
</gene>
<dbReference type="AlphaFoldDB" id="A0A444YCH8"/>
<reference evidence="7 8" key="1">
    <citation type="submission" date="2019-01" db="EMBL/GenBank/DDBJ databases">
        <title>Sequencing of cultivated peanut Arachis hypogaea provides insights into genome evolution and oil improvement.</title>
        <authorList>
            <person name="Chen X."/>
        </authorList>
    </citation>
    <scope>NUCLEOTIDE SEQUENCE [LARGE SCALE GENOMIC DNA]</scope>
    <source>
        <strain evidence="8">cv. Fuhuasheng</strain>
        <tissue evidence="7">Leaves</tissue>
    </source>
</reference>
<evidence type="ECO:0000313" key="7">
    <source>
        <dbReference type="EMBL" id="RYQ99630.1"/>
    </source>
</evidence>
<evidence type="ECO:0000256" key="1">
    <source>
        <dbReference type="ARBA" id="ARBA00022553"/>
    </source>
</evidence>
<keyword evidence="5" id="KW-0067">ATP-binding</keyword>
<dbReference type="PANTHER" id="PTHR47983">
    <property type="entry name" value="PTO-INTERACTING PROTEIN 1-LIKE"/>
    <property type="match status" value="1"/>
</dbReference>
<dbReference type="GO" id="GO:0005524">
    <property type="term" value="F:ATP binding"/>
    <property type="evidence" value="ECO:0007669"/>
    <property type="project" value="UniProtKB-KW"/>
</dbReference>
<evidence type="ECO:0000313" key="8">
    <source>
        <dbReference type="Proteomes" id="UP000289738"/>
    </source>
</evidence>
<keyword evidence="3" id="KW-0547">Nucleotide-binding</keyword>
<dbReference type="GO" id="GO:0016301">
    <property type="term" value="F:kinase activity"/>
    <property type="evidence" value="ECO:0007669"/>
    <property type="project" value="UniProtKB-KW"/>
</dbReference>